<dbReference type="GO" id="GO:0015031">
    <property type="term" value="P:protein transport"/>
    <property type="evidence" value="ECO:0007669"/>
    <property type="project" value="UniProtKB-KW"/>
</dbReference>
<feature type="compositionally biased region" description="Low complexity" evidence="9">
    <location>
        <begin position="409"/>
        <end position="434"/>
    </location>
</feature>
<evidence type="ECO:0000313" key="10">
    <source>
        <dbReference type="EMBL" id="KAG2218583.1"/>
    </source>
</evidence>
<dbReference type="PANTHER" id="PTHR21311:SF0">
    <property type="entry name" value="CONSERVED OLIGOMERIC GOLGI COMPLEX SUBUNIT 8"/>
    <property type="match status" value="1"/>
</dbReference>
<dbReference type="Pfam" id="PF04124">
    <property type="entry name" value="Dor1"/>
    <property type="match status" value="2"/>
</dbReference>
<dbReference type="EMBL" id="JAEPRB010000221">
    <property type="protein sequence ID" value="KAG2218583.1"/>
    <property type="molecule type" value="Genomic_DNA"/>
</dbReference>
<keyword evidence="5" id="KW-0653">Protein transport</keyword>
<feature type="compositionally biased region" description="Low complexity" evidence="9">
    <location>
        <begin position="676"/>
        <end position="693"/>
    </location>
</feature>
<feature type="compositionally biased region" description="Low complexity" evidence="9">
    <location>
        <begin position="655"/>
        <end position="665"/>
    </location>
</feature>
<feature type="compositionally biased region" description="Basic and acidic residues" evidence="9">
    <location>
        <begin position="573"/>
        <end position="609"/>
    </location>
</feature>
<keyword evidence="6" id="KW-0333">Golgi apparatus</keyword>
<evidence type="ECO:0000256" key="8">
    <source>
        <dbReference type="ARBA" id="ARBA00031347"/>
    </source>
</evidence>
<dbReference type="SUPFAM" id="SSF74788">
    <property type="entry name" value="Cullin repeat-like"/>
    <property type="match status" value="1"/>
</dbReference>
<dbReference type="GO" id="GO:0006891">
    <property type="term" value="P:intra-Golgi vesicle-mediated transport"/>
    <property type="evidence" value="ECO:0007669"/>
    <property type="project" value="TreeGrafter"/>
</dbReference>
<organism evidence="10 11">
    <name type="scientific">Circinella minor</name>
    <dbReference type="NCBI Taxonomy" id="1195481"/>
    <lineage>
        <taxon>Eukaryota</taxon>
        <taxon>Fungi</taxon>
        <taxon>Fungi incertae sedis</taxon>
        <taxon>Mucoromycota</taxon>
        <taxon>Mucoromycotina</taxon>
        <taxon>Mucoromycetes</taxon>
        <taxon>Mucorales</taxon>
        <taxon>Lichtheimiaceae</taxon>
        <taxon>Circinella</taxon>
    </lineage>
</organism>
<comment type="subcellular location">
    <subcellularLocation>
        <location evidence="1">Golgi apparatus membrane</location>
        <topology evidence="1">Peripheral membrane protein</topology>
    </subcellularLocation>
</comment>
<dbReference type="InterPro" id="IPR007255">
    <property type="entry name" value="COG8"/>
</dbReference>
<feature type="compositionally biased region" description="Basic and acidic residues" evidence="9">
    <location>
        <begin position="625"/>
        <end position="643"/>
    </location>
</feature>
<evidence type="ECO:0000256" key="4">
    <source>
        <dbReference type="ARBA" id="ARBA00022448"/>
    </source>
</evidence>
<evidence type="ECO:0000256" key="1">
    <source>
        <dbReference type="ARBA" id="ARBA00004395"/>
    </source>
</evidence>
<sequence>MTDLDGNDALLQLLTESWDEQQSLAVEKSKWTRDYLTRLTSLPLDELLREPEELRVEQEKMRQDAQQLAFNDYPAFIHANTCRQQVDSTLDDLQDHLNEFLTSVPDLQEASQIFSTKAQTIADERSKITRVLEHQNVLVDLLEIPQLMETCVWNGYYSEAMDLASHVRLLLVRYPLPIVRSIQQQVQASADLMLVQLIAHLRQPIKLAAAMNVIGHLRRMDVFESEMELRMVFLRCRHDYLTQRLDRIKASRNTPSTTASIINITTTGKEDENAIEQQQQHEAFEYMKRYIDVMREQIFEIATQYMSVFSHQEQQSILIISDYMVRLIDGYFEPTLKQQLVKITDTSSLAYLLTQIQYCGMSLGRIGLDFRHLFVRAFEDTVRPLILQWIDKATEELISTITTTNKQPSSWMSASSRSTSENNNNKNSDRSGNSETDYSRHHPNQPPMLLVNYPPLAIYTNAILSAFNALRLLPAVSLLRPIQSHLDACFLEIGSALKQYADDQQQENNNGVIRSFIMAYVRCCVPFLKGCLMDVIYGSIQLPDNDISTINNGDLEALLGVESKEEQESESALTEHDNDKTEEDKEEKESSQENGQDRHMDEKKVKENVVKINDNGTNVESPSNKNDDNNNEESKHNNNKSDSEQDETDIQLETSNNNDDSSNNENDIEQSKKNENNNNNTSNENKASSNIKA</sequence>
<dbReference type="OrthoDB" id="1661054at2759"/>
<protein>
    <recommendedName>
        <fullName evidence="3">Conserved oligomeric Golgi complex subunit 8</fullName>
    </recommendedName>
    <alternativeName>
        <fullName evidence="8">Component of oligomeric Golgi complex 8</fullName>
    </alternativeName>
</protein>
<dbReference type="GO" id="GO:0000139">
    <property type="term" value="C:Golgi membrane"/>
    <property type="evidence" value="ECO:0007669"/>
    <property type="project" value="UniProtKB-SubCell"/>
</dbReference>
<evidence type="ECO:0000256" key="3">
    <source>
        <dbReference type="ARBA" id="ARBA00020983"/>
    </source>
</evidence>
<evidence type="ECO:0000256" key="7">
    <source>
        <dbReference type="ARBA" id="ARBA00023136"/>
    </source>
</evidence>
<comment type="caution">
    <text evidence="10">The sequence shown here is derived from an EMBL/GenBank/DDBJ whole genome shotgun (WGS) entry which is preliminary data.</text>
</comment>
<evidence type="ECO:0000256" key="9">
    <source>
        <dbReference type="SAM" id="MobiDB-lite"/>
    </source>
</evidence>
<comment type="similarity">
    <text evidence="2">Belongs to the COG8 family.</text>
</comment>
<evidence type="ECO:0000256" key="2">
    <source>
        <dbReference type="ARBA" id="ARBA00006419"/>
    </source>
</evidence>
<evidence type="ECO:0000256" key="5">
    <source>
        <dbReference type="ARBA" id="ARBA00022927"/>
    </source>
</evidence>
<reference evidence="10 11" key="1">
    <citation type="submission" date="2020-12" db="EMBL/GenBank/DDBJ databases">
        <title>Metabolic potential, ecology and presence of endohyphal bacteria is reflected in genomic diversity of Mucoromycotina.</title>
        <authorList>
            <person name="Muszewska A."/>
            <person name="Okrasinska A."/>
            <person name="Steczkiewicz K."/>
            <person name="Drgas O."/>
            <person name="Orlowska M."/>
            <person name="Perlinska-Lenart U."/>
            <person name="Aleksandrzak-Piekarczyk T."/>
            <person name="Szatraj K."/>
            <person name="Zielenkiewicz U."/>
            <person name="Pilsyk S."/>
            <person name="Malc E."/>
            <person name="Mieczkowski P."/>
            <person name="Kruszewska J.S."/>
            <person name="Biernat P."/>
            <person name="Pawlowska J."/>
        </authorList>
    </citation>
    <scope>NUCLEOTIDE SEQUENCE [LARGE SCALE GENOMIC DNA]</scope>
    <source>
        <strain evidence="10 11">CBS 142.35</strain>
    </source>
</reference>
<evidence type="ECO:0000256" key="6">
    <source>
        <dbReference type="ARBA" id="ARBA00023034"/>
    </source>
</evidence>
<evidence type="ECO:0000313" key="11">
    <source>
        <dbReference type="Proteomes" id="UP000646827"/>
    </source>
</evidence>
<name>A0A8H7RXX5_9FUNG</name>
<dbReference type="InterPro" id="IPR016159">
    <property type="entry name" value="Cullin_repeat-like_dom_sf"/>
</dbReference>
<keyword evidence="11" id="KW-1185">Reference proteome</keyword>
<dbReference type="GO" id="GO:0017119">
    <property type="term" value="C:Golgi transport complex"/>
    <property type="evidence" value="ECO:0007669"/>
    <property type="project" value="InterPro"/>
</dbReference>
<keyword evidence="4" id="KW-0813">Transport</keyword>
<accession>A0A8H7RXX5</accession>
<gene>
    <name evidence="10" type="ORF">INT45_013637</name>
</gene>
<feature type="region of interest" description="Disordered" evidence="9">
    <location>
        <begin position="562"/>
        <end position="693"/>
    </location>
</feature>
<feature type="region of interest" description="Disordered" evidence="9">
    <location>
        <begin position="407"/>
        <end position="443"/>
    </location>
</feature>
<keyword evidence="7" id="KW-0472">Membrane</keyword>
<dbReference type="Proteomes" id="UP000646827">
    <property type="component" value="Unassembled WGS sequence"/>
</dbReference>
<dbReference type="PANTHER" id="PTHR21311">
    <property type="entry name" value="CONSERVED OLIGOMERIC GOLGI COMPLEX COMPONENT 8"/>
    <property type="match status" value="1"/>
</dbReference>
<proteinExistence type="inferred from homology"/>
<dbReference type="AlphaFoldDB" id="A0A8H7RXX5"/>